<evidence type="ECO:0008006" key="4">
    <source>
        <dbReference type="Google" id="ProtNLM"/>
    </source>
</evidence>
<comment type="caution">
    <text evidence="2">The sequence shown here is derived from an EMBL/GenBank/DDBJ whole genome shotgun (WGS) entry which is preliminary data.</text>
</comment>
<dbReference type="AlphaFoldDB" id="A0A0J7L8R2"/>
<organism evidence="2 3">
    <name type="scientific">Chryseobacterium angstadtii</name>
    <dbReference type="NCBI Taxonomy" id="558151"/>
    <lineage>
        <taxon>Bacteria</taxon>
        <taxon>Pseudomonadati</taxon>
        <taxon>Bacteroidota</taxon>
        <taxon>Flavobacteriia</taxon>
        <taxon>Flavobacteriales</taxon>
        <taxon>Weeksellaceae</taxon>
        <taxon>Chryseobacterium group</taxon>
        <taxon>Chryseobacterium</taxon>
    </lineage>
</organism>
<dbReference type="EMBL" id="LFND01000002">
    <property type="protein sequence ID" value="KMQ65435.1"/>
    <property type="molecule type" value="Genomic_DNA"/>
</dbReference>
<feature type="transmembrane region" description="Helical" evidence="1">
    <location>
        <begin position="12"/>
        <end position="31"/>
    </location>
</feature>
<keyword evidence="1" id="KW-0812">Transmembrane</keyword>
<evidence type="ECO:0000313" key="2">
    <source>
        <dbReference type="EMBL" id="KMQ65435.1"/>
    </source>
</evidence>
<dbReference type="STRING" id="558151.ACM46_05935"/>
<keyword evidence="3" id="KW-1185">Reference proteome</keyword>
<accession>A0A0J7L8R2</accession>
<feature type="transmembrane region" description="Helical" evidence="1">
    <location>
        <begin position="239"/>
        <end position="259"/>
    </location>
</feature>
<name>A0A0J7L8R2_9FLAO</name>
<sequence>MENSRKISKLEYALIGTVVFCFLYFILWRIFKEKMPLHEHLDHIYKNYDSYAERVIILLPLALVVVTALLLMRPTPAKRFLRLQNSIPTSKIKSLAKGLVEIEGTLIMKDQMISPVNHEICIGYYYTIEDIEKDDNNRESYTTTHRETRCKVFQMKDDTGMIEVQPEGIELIFLEKTNISSNGNKRYTETLLKDGQKMLLVGYADGKDGVPFIRKDEHYKVLGITSASGINVWNTYQPLLRSFLFTCSIILLIIIYLLLQ</sequence>
<dbReference type="PATRIC" id="fig|558151.6.peg.1241"/>
<proteinExistence type="predicted"/>
<evidence type="ECO:0000256" key="1">
    <source>
        <dbReference type="SAM" id="Phobius"/>
    </source>
</evidence>
<protein>
    <recommendedName>
        <fullName evidence="4">RING-type E3 ubiquitin transferase</fullName>
    </recommendedName>
</protein>
<dbReference type="Proteomes" id="UP000036261">
    <property type="component" value="Unassembled WGS sequence"/>
</dbReference>
<keyword evidence="1" id="KW-0472">Membrane</keyword>
<feature type="transmembrane region" description="Helical" evidence="1">
    <location>
        <begin position="51"/>
        <end position="72"/>
    </location>
</feature>
<reference evidence="2 3" key="1">
    <citation type="journal article" date="2013" name="Int. J. Syst. Evol. Microbiol.">
        <title>Chryseobacterium angstadtii sp. nov., isolated from a newt tank.</title>
        <authorList>
            <person name="Kirk K.E."/>
            <person name="Hoffman J.A."/>
            <person name="Smith K.A."/>
            <person name="Strahan B.L."/>
            <person name="Failor K.C."/>
            <person name="Krebs J.E."/>
            <person name="Gale A.N."/>
            <person name="Do T.D."/>
            <person name="Sontag T.C."/>
            <person name="Batties A.M."/>
            <person name="Mistiszyn K."/>
            <person name="Newman J.D."/>
        </authorList>
    </citation>
    <scope>NUCLEOTIDE SEQUENCE [LARGE SCALE GENOMIC DNA]</scope>
    <source>
        <strain evidence="2 3">KM</strain>
    </source>
</reference>
<evidence type="ECO:0000313" key="3">
    <source>
        <dbReference type="Proteomes" id="UP000036261"/>
    </source>
</evidence>
<keyword evidence="1" id="KW-1133">Transmembrane helix</keyword>
<gene>
    <name evidence="2" type="ORF">ACM46_05935</name>
</gene>